<evidence type="ECO:0000313" key="1">
    <source>
        <dbReference type="EMBL" id="AXH00831.1"/>
    </source>
</evidence>
<dbReference type="AlphaFoldDB" id="A0A345IMA8"/>
<gene>
    <name evidence="1" type="ORF">DVJ83_17040</name>
</gene>
<dbReference type="Pfam" id="PF13783">
    <property type="entry name" value="DUF4177"/>
    <property type="match status" value="1"/>
</dbReference>
<dbReference type="InterPro" id="IPR025234">
    <property type="entry name" value="YjzH-like"/>
</dbReference>
<name>A0A345IMA8_9DEIO</name>
<dbReference type="Proteomes" id="UP000253744">
    <property type="component" value="Plasmid pDrdI"/>
</dbReference>
<sequence>MIGGLLVFQLTHRPTYEYMTTSPSDYVFEEEMNRLGAQGWKTESCRRATSGSGYGTTASYECIMSRPKLGW</sequence>
<proteinExistence type="predicted"/>
<organism evidence="1 2">
    <name type="scientific">Deinococcus wulumuqiensis</name>
    <dbReference type="NCBI Taxonomy" id="980427"/>
    <lineage>
        <taxon>Bacteria</taxon>
        <taxon>Thermotogati</taxon>
        <taxon>Deinococcota</taxon>
        <taxon>Deinococci</taxon>
        <taxon>Deinococcales</taxon>
        <taxon>Deinococcaceae</taxon>
        <taxon>Deinococcus</taxon>
    </lineage>
</organism>
<evidence type="ECO:0000313" key="2">
    <source>
        <dbReference type="Proteomes" id="UP000253744"/>
    </source>
</evidence>
<dbReference type="KEGG" id="dwu:DVJ83_17040"/>
<protein>
    <submittedName>
        <fullName evidence="1">DUF4177 domain-containing protein</fullName>
    </submittedName>
</protein>
<accession>A0A345IMA8</accession>
<geneLocation type="plasmid" evidence="2">
    <name>pdrdi</name>
</geneLocation>
<keyword evidence="1" id="KW-0614">Plasmid</keyword>
<dbReference type="EMBL" id="CP031163">
    <property type="protein sequence ID" value="AXH00831.1"/>
    <property type="molecule type" value="Genomic_DNA"/>
</dbReference>
<reference evidence="1 2" key="1">
    <citation type="submission" date="2018-07" db="EMBL/GenBank/DDBJ databases">
        <title>Complete Genome and Methylome Analysis of Deinococcus wulumuqiensis NEB 479.</title>
        <authorList>
            <person name="Fomenkov A."/>
            <person name="Luyten Y."/>
            <person name="Vincze T."/>
            <person name="Anton B.P."/>
            <person name="Clark T."/>
            <person name="Roberts R.J."/>
            <person name="Morgan R.D."/>
        </authorList>
    </citation>
    <scope>NUCLEOTIDE SEQUENCE [LARGE SCALE GENOMIC DNA]</scope>
    <source>
        <strain evidence="1 2">NEB 479</strain>
        <plasmid evidence="2">Plasmid pdrdi</plasmid>
    </source>
</reference>